<reference evidence="2 3" key="1">
    <citation type="submission" date="2021-06" db="EMBL/GenBank/DDBJ databases">
        <authorList>
            <person name="Palmer J.M."/>
        </authorList>
    </citation>
    <scope>NUCLEOTIDE SEQUENCE [LARGE SCALE GENOMIC DNA]</scope>
    <source>
        <strain evidence="2 3">GA_2019</strain>
        <tissue evidence="2">Muscle</tissue>
    </source>
</reference>
<evidence type="ECO:0000256" key="1">
    <source>
        <dbReference type="ARBA" id="ARBA00010105"/>
    </source>
</evidence>
<protein>
    <submittedName>
        <fullName evidence="2">Uncharacterized protein</fullName>
    </submittedName>
</protein>
<feature type="non-terminal residue" evidence="2">
    <location>
        <position position="1"/>
    </location>
</feature>
<evidence type="ECO:0000313" key="2">
    <source>
        <dbReference type="EMBL" id="MEQ2174609.1"/>
    </source>
</evidence>
<sequence length="117" mass="12984">NFVEEVDAVDNGISQYDGEARYAVSSTLSARVAHLNPRWNSKSQDTEKALLRYVLPSLANMLTMPIGGSTRSSTPCCQLLVHCHLPLEGLYIRSSQGTVSSNRTICFDVYGTRVIFW</sequence>
<name>A0ABV0NT57_9TELE</name>
<comment type="caution">
    <text evidence="2">The sequence shown here is derived from an EMBL/GenBank/DDBJ whole genome shotgun (WGS) entry which is preliminary data.</text>
</comment>
<dbReference type="PANTHER" id="PTHR11215">
    <property type="entry name" value="METAL DEPENDENT HYDROLASE - RELATED"/>
    <property type="match status" value="1"/>
</dbReference>
<organism evidence="2 3">
    <name type="scientific">Goodea atripinnis</name>
    <dbReference type="NCBI Taxonomy" id="208336"/>
    <lineage>
        <taxon>Eukaryota</taxon>
        <taxon>Metazoa</taxon>
        <taxon>Chordata</taxon>
        <taxon>Craniata</taxon>
        <taxon>Vertebrata</taxon>
        <taxon>Euteleostomi</taxon>
        <taxon>Actinopterygii</taxon>
        <taxon>Neopterygii</taxon>
        <taxon>Teleostei</taxon>
        <taxon>Neoteleostei</taxon>
        <taxon>Acanthomorphata</taxon>
        <taxon>Ovalentaria</taxon>
        <taxon>Atherinomorphae</taxon>
        <taxon>Cyprinodontiformes</taxon>
        <taxon>Goodeidae</taxon>
        <taxon>Goodea</taxon>
    </lineage>
</organism>
<dbReference type="Pfam" id="PF03690">
    <property type="entry name" value="MYG1_exonuc"/>
    <property type="match status" value="1"/>
</dbReference>
<dbReference type="Proteomes" id="UP001476798">
    <property type="component" value="Unassembled WGS sequence"/>
</dbReference>
<keyword evidence="3" id="KW-1185">Reference proteome</keyword>
<proteinExistence type="inferred from homology"/>
<dbReference type="InterPro" id="IPR003226">
    <property type="entry name" value="MYG1_exonuclease"/>
</dbReference>
<gene>
    <name evidence="2" type="ORF">GOODEAATRI_009588</name>
</gene>
<dbReference type="EMBL" id="JAHRIO010050516">
    <property type="protein sequence ID" value="MEQ2174609.1"/>
    <property type="molecule type" value="Genomic_DNA"/>
</dbReference>
<accession>A0ABV0NT57</accession>
<comment type="similarity">
    <text evidence="1">Belongs to the MYG1 family.</text>
</comment>
<dbReference type="PANTHER" id="PTHR11215:SF1">
    <property type="entry name" value="MYG1 EXONUCLEASE"/>
    <property type="match status" value="1"/>
</dbReference>
<evidence type="ECO:0000313" key="3">
    <source>
        <dbReference type="Proteomes" id="UP001476798"/>
    </source>
</evidence>